<dbReference type="GO" id="GO:0032259">
    <property type="term" value="P:methylation"/>
    <property type="evidence" value="ECO:0007669"/>
    <property type="project" value="UniProtKB-KW"/>
</dbReference>
<dbReference type="Proteomes" id="UP001301769">
    <property type="component" value="Unassembled WGS sequence"/>
</dbReference>
<proteinExistence type="inferred from homology"/>
<keyword evidence="3" id="KW-1185">Reference proteome</keyword>
<dbReference type="Gene3D" id="3.40.50.150">
    <property type="entry name" value="Vaccinia Virus protein VP39"/>
    <property type="match status" value="1"/>
</dbReference>
<evidence type="ECO:0000313" key="3">
    <source>
        <dbReference type="Proteomes" id="UP001301769"/>
    </source>
</evidence>
<name>A0AAN6XY43_9PEZI</name>
<comment type="similarity">
    <text evidence="1">Belongs to the methyltransferase superfamily. LaeA methyltransferase family.</text>
</comment>
<dbReference type="EMBL" id="MU858217">
    <property type="protein sequence ID" value="KAK4209073.1"/>
    <property type="molecule type" value="Genomic_DNA"/>
</dbReference>
<reference evidence="2" key="2">
    <citation type="submission" date="2023-05" db="EMBL/GenBank/DDBJ databases">
        <authorList>
            <consortium name="Lawrence Berkeley National Laboratory"/>
            <person name="Steindorff A."/>
            <person name="Hensen N."/>
            <person name="Bonometti L."/>
            <person name="Westerberg I."/>
            <person name="Brannstrom I.O."/>
            <person name="Guillou S."/>
            <person name="Cros-Aarteil S."/>
            <person name="Calhoun S."/>
            <person name="Haridas S."/>
            <person name="Kuo A."/>
            <person name="Mondo S."/>
            <person name="Pangilinan J."/>
            <person name="Riley R."/>
            <person name="Labutti K."/>
            <person name="Andreopoulos B."/>
            <person name="Lipzen A."/>
            <person name="Chen C."/>
            <person name="Yanf M."/>
            <person name="Daum C."/>
            <person name="Ng V."/>
            <person name="Clum A."/>
            <person name="Ohm R."/>
            <person name="Martin F."/>
            <person name="Silar P."/>
            <person name="Natvig D."/>
            <person name="Lalanne C."/>
            <person name="Gautier V."/>
            <person name="Ament-Velasquez S.L."/>
            <person name="Kruys A."/>
            <person name="Hutchinson M.I."/>
            <person name="Powell A.J."/>
            <person name="Barry K."/>
            <person name="Miller A.N."/>
            <person name="Grigoriev I.V."/>
            <person name="Debuchy R."/>
            <person name="Gladieux P."/>
            <person name="Thoren M.H."/>
            <person name="Johannesson H."/>
        </authorList>
    </citation>
    <scope>NUCLEOTIDE SEQUENCE</scope>
    <source>
        <strain evidence="2">PSN293</strain>
    </source>
</reference>
<reference evidence="2" key="1">
    <citation type="journal article" date="2023" name="Mol. Phylogenet. Evol.">
        <title>Genome-scale phylogeny and comparative genomics of the fungal order Sordariales.</title>
        <authorList>
            <person name="Hensen N."/>
            <person name="Bonometti L."/>
            <person name="Westerberg I."/>
            <person name="Brannstrom I.O."/>
            <person name="Guillou S."/>
            <person name="Cros-Aarteil S."/>
            <person name="Calhoun S."/>
            <person name="Haridas S."/>
            <person name="Kuo A."/>
            <person name="Mondo S."/>
            <person name="Pangilinan J."/>
            <person name="Riley R."/>
            <person name="LaButti K."/>
            <person name="Andreopoulos B."/>
            <person name="Lipzen A."/>
            <person name="Chen C."/>
            <person name="Yan M."/>
            <person name="Daum C."/>
            <person name="Ng V."/>
            <person name="Clum A."/>
            <person name="Steindorff A."/>
            <person name="Ohm R.A."/>
            <person name="Martin F."/>
            <person name="Silar P."/>
            <person name="Natvig D.O."/>
            <person name="Lalanne C."/>
            <person name="Gautier V."/>
            <person name="Ament-Velasquez S.L."/>
            <person name="Kruys A."/>
            <person name="Hutchinson M.I."/>
            <person name="Powell A.J."/>
            <person name="Barry K."/>
            <person name="Miller A.N."/>
            <person name="Grigoriev I.V."/>
            <person name="Debuchy R."/>
            <person name="Gladieux P."/>
            <person name="Hiltunen Thoren M."/>
            <person name="Johannesson H."/>
        </authorList>
    </citation>
    <scope>NUCLEOTIDE SEQUENCE</scope>
    <source>
        <strain evidence="2">PSN293</strain>
    </source>
</reference>
<dbReference type="PANTHER" id="PTHR43591:SF24">
    <property type="entry name" value="2-METHOXY-6-POLYPRENYL-1,4-BENZOQUINOL METHYLASE, MITOCHONDRIAL"/>
    <property type="match status" value="1"/>
</dbReference>
<organism evidence="2 3">
    <name type="scientific">Rhypophila decipiens</name>
    <dbReference type="NCBI Taxonomy" id="261697"/>
    <lineage>
        <taxon>Eukaryota</taxon>
        <taxon>Fungi</taxon>
        <taxon>Dikarya</taxon>
        <taxon>Ascomycota</taxon>
        <taxon>Pezizomycotina</taxon>
        <taxon>Sordariomycetes</taxon>
        <taxon>Sordariomycetidae</taxon>
        <taxon>Sordariales</taxon>
        <taxon>Naviculisporaceae</taxon>
        <taxon>Rhypophila</taxon>
    </lineage>
</organism>
<comment type="caution">
    <text evidence="2">The sequence shown here is derived from an EMBL/GenBank/DDBJ whole genome shotgun (WGS) entry which is preliminary data.</text>
</comment>
<dbReference type="InterPro" id="IPR029063">
    <property type="entry name" value="SAM-dependent_MTases_sf"/>
</dbReference>
<dbReference type="Pfam" id="PF13489">
    <property type="entry name" value="Methyltransf_23"/>
    <property type="match status" value="1"/>
</dbReference>
<protein>
    <submittedName>
        <fullName evidence="2">S-adenosyl-L-methionine-dependent methyltransferase</fullName>
    </submittedName>
</protein>
<keyword evidence="2" id="KW-0489">Methyltransferase</keyword>
<dbReference type="CDD" id="cd02440">
    <property type="entry name" value="AdoMet_MTases"/>
    <property type="match status" value="1"/>
</dbReference>
<dbReference type="SUPFAM" id="SSF53335">
    <property type="entry name" value="S-adenosyl-L-methionine-dependent methyltransferases"/>
    <property type="match status" value="1"/>
</dbReference>
<keyword evidence="2" id="KW-0808">Transferase</keyword>
<sequence length="320" mass="35571">MTINSSIDAVNGAASSYPLPPPNASHESARLNVQHALSLADLDGELLLCPLLPPPNTNGISDGTSKERKKVADVGSGTGVWVIDFATRYPWADVVGLDLTTPPAESLPPNICFVVQDVEKPWLSLGQGSNTRVAEDDRFDLIHGRQILLNLRYPRKALKRNFENLKPGGMVEFREFWNPLVSETGTENVPLLVEWHQLTVDAAAAMGCDHGFASQLPRAMKEAGFVDVRVSDRRIPLGGWALDGDRRQDERTARMDALLTEMIRVGAQGMTKEMFVKALGWEVDQAAEYAERVVRELERKDLKEDRIYARFRIVCARKPL</sequence>
<evidence type="ECO:0000256" key="1">
    <source>
        <dbReference type="ARBA" id="ARBA00038158"/>
    </source>
</evidence>
<gene>
    <name evidence="2" type="ORF">QBC37DRAFT_59235</name>
</gene>
<accession>A0AAN6XY43</accession>
<dbReference type="AlphaFoldDB" id="A0AAN6XY43"/>
<dbReference type="GO" id="GO:0008168">
    <property type="term" value="F:methyltransferase activity"/>
    <property type="evidence" value="ECO:0007669"/>
    <property type="project" value="UniProtKB-KW"/>
</dbReference>
<dbReference type="PANTHER" id="PTHR43591">
    <property type="entry name" value="METHYLTRANSFERASE"/>
    <property type="match status" value="1"/>
</dbReference>
<evidence type="ECO:0000313" key="2">
    <source>
        <dbReference type="EMBL" id="KAK4209073.1"/>
    </source>
</evidence>